<keyword evidence="2" id="KW-1185">Reference proteome</keyword>
<dbReference type="RefSeq" id="WP_191942805.1">
    <property type="nucleotide sequence ID" value="NZ_JACYNP010000001.1"/>
</dbReference>
<dbReference type="EMBL" id="JACYNP010000001">
    <property type="protein sequence ID" value="MBD8119878.1"/>
    <property type="molecule type" value="Genomic_DNA"/>
</dbReference>
<organism evidence="1 2">
    <name type="scientific">Pseudomonas lutea</name>
    <dbReference type="NCBI Taxonomy" id="243924"/>
    <lineage>
        <taxon>Bacteria</taxon>
        <taxon>Pseudomonadati</taxon>
        <taxon>Pseudomonadota</taxon>
        <taxon>Gammaproteobacteria</taxon>
        <taxon>Pseudomonadales</taxon>
        <taxon>Pseudomonadaceae</taxon>
        <taxon>Pseudomonas</taxon>
    </lineage>
</organism>
<evidence type="ECO:0000313" key="1">
    <source>
        <dbReference type="EMBL" id="MBD8119878.1"/>
    </source>
</evidence>
<proteinExistence type="predicted"/>
<comment type="caution">
    <text evidence="1">The sequence shown here is derived from an EMBL/GenBank/DDBJ whole genome shotgun (WGS) entry which is preliminary data.</text>
</comment>
<reference evidence="1 2" key="1">
    <citation type="journal article" date="2020" name="FEMS Microbiol. Ecol.">
        <title>Temporal dynamics of bacterial communities during seed development and maturation.</title>
        <authorList>
            <person name="Chesneau G."/>
            <person name="Torres-Cortes G."/>
            <person name="Briand M."/>
            <person name="Darrasse A."/>
            <person name="Preveaux A."/>
            <person name="Marais C."/>
            <person name="Jacques M.A."/>
            <person name="Shade A."/>
            <person name="Barret M."/>
        </authorList>
    </citation>
    <scope>NUCLEOTIDE SEQUENCE [LARGE SCALE GENOMIC DNA]</scope>
    <source>
        <strain evidence="1 2">CFBP13723</strain>
    </source>
</reference>
<evidence type="ECO:0008006" key="3">
    <source>
        <dbReference type="Google" id="ProtNLM"/>
    </source>
</evidence>
<dbReference type="Proteomes" id="UP000625247">
    <property type="component" value="Unassembled WGS sequence"/>
</dbReference>
<accession>A0ABR9A1E4</accession>
<name>A0ABR9A1E4_9PSED</name>
<gene>
    <name evidence="1" type="ORF">IFT62_01485</name>
</gene>
<protein>
    <recommendedName>
        <fullName evidence="3">Glycosyl hydrolase</fullName>
    </recommendedName>
</protein>
<evidence type="ECO:0000313" key="2">
    <source>
        <dbReference type="Proteomes" id="UP000625247"/>
    </source>
</evidence>
<sequence>MSEQLIKASSAVLNPIDAPNGATARVAYTPMLSTDNIMLVWDGNDAMIGSQPGSTDGTVDFAIPAGVVAESLGKTVDFFYKITRDGEVWPSKPLNLTVLPLDVSDLAASRPAVVESSNGALDPNTFEGDAHVAVAKWPLAAVGQKVWLTVKGPNDIPTLRLLVAHPLDEAQAASGVAVTLPRADLLNVANGDEITLIFSVAFDGTSNAENSVEFPPLTLMFGTTPLIIDNSPLVLDGFYVISDRLASTGRVPPGVRVTRPAAGGKPPYVYTCDPAYLKIDAKGKITKLRNGTGNITVRDANGETVTFPFTASNTWKAVWVAGEGDTYATALLIMRDRGGQPFTEAALENMKISYKQPFNWILDIDLPYIGDMTTAWTCATAGCTAGSAQVFNLENSSFSCANPASDHLVINIEPQY</sequence>